<accession>A0A0H3ZNI3</accession>
<feature type="region of interest" description="Disordered" evidence="1">
    <location>
        <begin position="110"/>
        <end position="130"/>
    </location>
</feature>
<organism evidence="2">
    <name type="scientific">Vibrio tasmaniensis</name>
    <dbReference type="NCBI Taxonomy" id="212663"/>
    <lineage>
        <taxon>Bacteria</taxon>
        <taxon>Pseudomonadati</taxon>
        <taxon>Pseudomonadota</taxon>
        <taxon>Gammaproteobacteria</taxon>
        <taxon>Vibrionales</taxon>
        <taxon>Vibrionaceae</taxon>
        <taxon>Vibrio</taxon>
    </lineage>
</organism>
<dbReference type="AlphaFoldDB" id="A0A0H3ZNI3"/>
<reference evidence="2" key="1">
    <citation type="journal article" date="2015" name="MBio">
        <title>Eco-Evolutionary Dynamics of Episomes among Ecologically Cohesive Bacterial Populations.</title>
        <authorList>
            <person name="Xue H."/>
            <person name="Cordero O.X."/>
            <person name="Camas F.M."/>
            <person name="Trimble W."/>
            <person name="Meyer F."/>
            <person name="Guglielmini J."/>
            <person name="Rocha E.P."/>
            <person name="Polz M.F."/>
        </authorList>
    </citation>
    <scope>NUCLEOTIDE SEQUENCE</scope>
    <source>
        <strain evidence="2">FF_112</strain>
    </source>
</reference>
<proteinExistence type="predicted"/>
<sequence length="183" mass="21176">MTLILEAKQCGCRLQLACHEVQIDLRTYRRWYQQGEVQADKRPICIRPEPANKLSQEERDAIVEVCNRSEFASLPPTQIVPTLLDRGEYIASESSYYRVLSTQGQLQNEVVNGADRSKRSQPVTQRRTRTKSIRGISLTYLQRFEANTITCMSSKISTVEKSWVMRCMSMNAVSWHHNFCNER</sequence>
<protein>
    <submittedName>
        <fullName evidence="2">Mobile element protein</fullName>
    </submittedName>
</protein>
<evidence type="ECO:0000313" key="2">
    <source>
        <dbReference type="EMBL" id="AKN35982.1"/>
    </source>
</evidence>
<dbReference type="EMBL" id="KP795460">
    <property type="protein sequence ID" value="AKN35982.1"/>
    <property type="molecule type" value="Genomic_DNA"/>
</dbReference>
<evidence type="ECO:0000256" key="1">
    <source>
        <dbReference type="SAM" id="MobiDB-lite"/>
    </source>
</evidence>
<name>A0A0H3ZNI3_9VIBR</name>